<dbReference type="GO" id="GO:0042823">
    <property type="term" value="P:pyridoxal phosphate biosynthetic process"/>
    <property type="evidence" value="ECO:0007669"/>
    <property type="project" value="InterPro"/>
</dbReference>
<dbReference type="Pfam" id="PF01174">
    <property type="entry name" value="SNO"/>
    <property type="match status" value="1"/>
</dbReference>
<dbReference type="PROSITE" id="PS01236">
    <property type="entry name" value="PDXT_SNO_1"/>
    <property type="match status" value="1"/>
</dbReference>
<dbReference type="InterPro" id="IPR021196">
    <property type="entry name" value="PdxT/SNO_CS"/>
</dbReference>
<evidence type="ECO:0000313" key="8">
    <source>
        <dbReference type="Proteomes" id="UP000751190"/>
    </source>
</evidence>
<dbReference type="AlphaFoldDB" id="A0A8J5XRR7"/>
<dbReference type="NCBIfam" id="TIGR03800">
    <property type="entry name" value="PLP_synth_Pdx2"/>
    <property type="match status" value="1"/>
</dbReference>
<evidence type="ECO:0000256" key="3">
    <source>
        <dbReference type="ARBA" id="ARBA00022801"/>
    </source>
</evidence>
<reference evidence="7" key="1">
    <citation type="submission" date="2021-05" db="EMBL/GenBank/DDBJ databases">
        <title>The genome of the haptophyte Pavlova lutheri (Diacronema luteri, Pavlovales) - a model for lipid biosynthesis in eukaryotic algae.</title>
        <authorList>
            <person name="Hulatt C.J."/>
            <person name="Posewitz M.C."/>
        </authorList>
    </citation>
    <scope>NUCLEOTIDE SEQUENCE</scope>
    <source>
        <strain evidence="7">NIVA-4/92</strain>
    </source>
</reference>
<dbReference type="Proteomes" id="UP000751190">
    <property type="component" value="Unassembled WGS sequence"/>
</dbReference>
<dbReference type="InterPro" id="IPR002161">
    <property type="entry name" value="PdxT/SNO"/>
</dbReference>
<evidence type="ECO:0000256" key="5">
    <source>
        <dbReference type="ARBA" id="ARBA00023239"/>
    </source>
</evidence>
<accession>A0A8J5XRR7</accession>
<dbReference type="OrthoDB" id="2039at2759"/>
<organism evidence="7 8">
    <name type="scientific">Diacronema lutheri</name>
    <name type="common">Unicellular marine alga</name>
    <name type="synonym">Monochrysis lutheri</name>
    <dbReference type="NCBI Taxonomy" id="2081491"/>
    <lineage>
        <taxon>Eukaryota</taxon>
        <taxon>Haptista</taxon>
        <taxon>Haptophyta</taxon>
        <taxon>Pavlovophyceae</taxon>
        <taxon>Pavlovales</taxon>
        <taxon>Pavlovaceae</taxon>
        <taxon>Diacronema</taxon>
    </lineage>
</organism>
<dbReference type="GO" id="GO:0008614">
    <property type="term" value="P:pyridoxine metabolic process"/>
    <property type="evidence" value="ECO:0007669"/>
    <property type="project" value="TreeGrafter"/>
</dbReference>
<dbReference type="PANTHER" id="PTHR31559">
    <property type="entry name" value="PYRIDOXAL 5'-PHOSPHATE SYNTHASE SUBUNIT SNO"/>
    <property type="match status" value="1"/>
</dbReference>
<proteinExistence type="inferred from homology"/>
<keyword evidence="4" id="KW-0315">Glutamine amidotransferase</keyword>
<evidence type="ECO:0000256" key="1">
    <source>
        <dbReference type="ARBA" id="ARBA00008345"/>
    </source>
</evidence>
<comment type="similarity">
    <text evidence="1">Belongs to the glutaminase PdxT/SNO family.</text>
</comment>
<comment type="catalytic activity">
    <reaction evidence="6">
        <text>L-glutamine + H2O = L-glutamate + NH4(+)</text>
        <dbReference type="Rhea" id="RHEA:15889"/>
        <dbReference type="ChEBI" id="CHEBI:15377"/>
        <dbReference type="ChEBI" id="CHEBI:28938"/>
        <dbReference type="ChEBI" id="CHEBI:29985"/>
        <dbReference type="ChEBI" id="CHEBI:58359"/>
        <dbReference type="EC" id="3.5.1.2"/>
    </reaction>
</comment>
<dbReference type="PROSITE" id="PS51130">
    <property type="entry name" value="PDXT_SNO_2"/>
    <property type="match status" value="1"/>
</dbReference>
<dbReference type="SUPFAM" id="SSF52317">
    <property type="entry name" value="Class I glutamine amidotransferase-like"/>
    <property type="match status" value="1"/>
</dbReference>
<dbReference type="GO" id="GO:0016829">
    <property type="term" value="F:lyase activity"/>
    <property type="evidence" value="ECO:0007669"/>
    <property type="project" value="UniProtKB-KW"/>
</dbReference>
<dbReference type="InterPro" id="IPR029062">
    <property type="entry name" value="Class_I_gatase-like"/>
</dbReference>
<dbReference type="PROSITE" id="PS51273">
    <property type="entry name" value="GATASE_TYPE_1"/>
    <property type="match status" value="1"/>
</dbReference>
<evidence type="ECO:0000256" key="2">
    <source>
        <dbReference type="ARBA" id="ARBA00012918"/>
    </source>
</evidence>
<dbReference type="HAMAP" id="MF_01615">
    <property type="entry name" value="PdxT"/>
    <property type="match status" value="1"/>
</dbReference>
<dbReference type="GO" id="GO:1903600">
    <property type="term" value="C:glutaminase complex"/>
    <property type="evidence" value="ECO:0007669"/>
    <property type="project" value="TreeGrafter"/>
</dbReference>
<keyword evidence="3" id="KW-0378">Hydrolase</keyword>
<keyword evidence="5" id="KW-0456">Lyase</keyword>
<dbReference type="EC" id="3.5.1.2" evidence="2"/>
<name>A0A8J5XRR7_DIALT</name>
<protein>
    <recommendedName>
        <fullName evidence="2">glutaminase</fullName>
        <ecNumber evidence="2">3.5.1.2</ecNumber>
    </recommendedName>
</protein>
<dbReference type="PANTHER" id="PTHR31559:SF0">
    <property type="entry name" value="PYRIDOXAL 5'-PHOSPHATE SYNTHASE SUBUNIT SNO1-RELATED"/>
    <property type="match status" value="1"/>
</dbReference>
<evidence type="ECO:0000313" key="7">
    <source>
        <dbReference type="EMBL" id="KAG8469274.1"/>
    </source>
</evidence>
<dbReference type="CDD" id="cd01749">
    <property type="entry name" value="GATase1_PB"/>
    <property type="match status" value="1"/>
</dbReference>
<dbReference type="GO" id="GO:0004359">
    <property type="term" value="F:glutaminase activity"/>
    <property type="evidence" value="ECO:0007669"/>
    <property type="project" value="UniProtKB-EC"/>
</dbReference>
<sequence length="278" mass="29252">MVRETGPASDAVPNLVNLLPSVRAMPLADDAPRIGVLALQGAFVEHANALGQLGARVSEVRQVAQLSDDLDGLVIPGGESTTMAIVARTLNMVEPLQAFVRSGRPVFGTCAGLIFLSDRATGQKIGGQSVLGGLDVTTHRNFFGSQIESAERPVELCGALAPGKGKGKAIVAVPFRHAFIRAPAVIHAGDGVQVLATLAADPREQALLEEQHQKGGLHAGDATRVIVGVQQGSLLATAFHPELTEDLGWHEHFLRMVSEHAASKQREGSASKRKRAAK</sequence>
<keyword evidence="8" id="KW-1185">Reference proteome</keyword>
<evidence type="ECO:0000256" key="6">
    <source>
        <dbReference type="ARBA" id="ARBA00049534"/>
    </source>
</evidence>
<gene>
    <name evidence="7" type="ORF">KFE25_007792</name>
</gene>
<dbReference type="EMBL" id="JAGTXO010000003">
    <property type="protein sequence ID" value="KAG8469274.1"/>
    <property type="molecule type" value="Genomic_DNA"/>
</dbReference>
<dbReference type="Gene3D" id="3.40.50.880">
    <property type="match status" value="1"/>
</dbReference>
<dbReference type="OMA" id="GMIMLAD"/>
<comment type="caution">
    <text evidence="7">The sequence shown here is derived from an EMBL/GenBank/DDBJ whole genome shotgun (WGS) entry which is preliminary data.</text>
</comment>
<evidence type="ECO:0000256" key="4">
    <source>
        <dbReference type="ARBA" id="ARBA00022962"/>
    </source>
</evidence>
<dbReference type="GO" id="GO:0005829">
    <property type="term" value="C:cytosol"/>
    <property type="evidence" value="ECO:0007669"/>
    <property type="project" value="TreeGrafter"/>
</dbReference>